<dbReference type="AlphaFoldDB" id="A0A2T6ST41"/>
<sequence>MKTIQVKPFDVILEARSMLDKRIKTLLLFFGFNMVCLSVSFTNKPHLWFWFLVLGCFLVYAWQKKDFKSVKSLEFDSVSELEKDLNMEVTNDEWDTIKKLNEKLKMFFYVENAFYVFLLVSYLIVGMRVTLSCINNHGVLK</sequence>
<feature type="transmembrane region" description="Helical" evidence="1">
    <location>
        <begin position="47"/>
        <end position="63"/>
    </location>
</feature>
<accession>A0A2T6ST41</accession>
<comment type="caution">
    <text evidence="2">The sequence shown here is derived from an EMBL/GenBank/DDBJ whole genome shotgun (WGS) entry which is preliminary data.</text>
</comment>
<reference evidence="2 3" key="1">
    <citation type="submission" date="2018-01" db="EMBL/GenBank/DDBJ databases">
        <title>Helicobacter pylori genome-wide association study shows promise for predicting gastric cancer risk.</title>
        <authorList>
            <person name="Berthenet E."/>
            <person name="Yahara K."/>
            <person name="Thorell K."/>
            <person name="Pascoe B."/>
            <person name="Meric G."/>
            <person name="Mikhail J.M."/>
            <person name="Engstrand L."/>
            <person name="Enroth H."/>
            <person name="Burette A."/>
            <person name="Megraud F."/>
            <person name="Atherton J."/>
            <person name="Smith S."/>
            <person name="Wilkinson T.S."/>
            <person name="Hitchings M.D."/>
            <person name="Falush D."/>
            <person name="Sheppard S.K."/>
        </authorList>
    </citation>
    <scope>NUCLEOTIDE SEQUENCE [LARGE SCALE GENOMIC DNA]</scope>
    <source>
        <strain evidence="2 3">462</strain>
    </source>
</reference>
<protein>
    <submittedName>
        <fullName evidence="2">Uncharacterized protein</fullName>
    </submittedName>
</protein>
<keyword evidence="1" id="KW-1133">Transmembrane helix</keyword>
<dbReference type="Proteomes" id="UP000244660">
    <property type="component" value="Unassembled WGS sequence"/>
</dbReference>
<gene>
    <name evidence="2" type="ORF">C2R92_04565</name>
</gene>
<dbReference type="EMBL" id="QBQB01000124">
    <property type="protein sequence ID" value="PUD40362.1"/>
    <property type="molecule type" value="Genomic_DNA"/>
</dbReference>
<feature type="transmembrane region" description="Helical" evidence="1">
    <location>
        <begin position="106"/>
        <end position="125"/>
    </location>
</feature>
<proteinExistence type="predicted"/>
<evidence type="ECO:0000256" key="1">
    <source>
        <dbReference type="SAM" id="Phobius"/>
    </source>
</evidence>
<keyword evidence="1" id="KW-0812">Transmembrane</keyword>
<name>A0A2T6ST41_HELPX</name>
<dbReference type="RefSeq" id="WP_108274081.1">
    <property type="nucleotide sequence ID" value="NZ_QBQB01000124.1"/>
</dbReference>
<evidence type="ECO:0000313" key="3">
    <source>
        <dbReference type="Proteomes" id="UP000244660"/>
    </source>
</evidence>
<keyword evidence="1" id="KW-0472">Membrane</keyword>
<evidence type="ECO:0000313" key="2">
    <source>
        <dbReference type="EMBL" id="PUD40362.1"/>
    </source>
</evidence>
<organism evidence="2 3">
    <name type="scientific">Helicobacter pylori</name>
    <name type="common">Campylobacter pylori</name>
    <dbReference type="NCBI Taxonomy" id="210"/>
    <lineage>
        <taxon>Bacteria</taxon>
        <taxon>Pseudomonadati</taxon>
        <taxon>Campylobacterota</taxon>
        <taxon>Epsilonproteobacteria</taxon>
        <taxon>Campylobacterales</taxon>
        <taxon>Helicobacteraceae</taxon>
        <taxon>Helicobacter</taxon>
    </lineage>
</organism>
<feature type="transmembrane region" description="Helical" evidence="1">
    <location>
        <begin position="23"/>
        <end position="41"/>
    </location>
</feature>